<reference evidence="2 3" key="1">
    <citation type="submission" date="2020-04" db="EMBL/GenBank/DDBJ databases">
        <title>Ramlibacter sp. G-1-2-2 isolated from soil.</title>
        <authorList>
            <person name="Dahal R.H."/>
        </authorList>
    </citation>
    <scope>NUCLEOTIDE SEQUENCE [LARGE SCALE GENOMIC DNA]</scope>
    <source>
        <strain evidence="2 3">G-1-2-2</strain>
    </source>
</reference>
<dbReference type="GO" id="GO:0008410">
    <property type="term" value="F:CoA-transferase activity"/>
    <property type="evidence" value="ECO:0007669"/>
    <property type="project" value="TreeGrafter"/>
</dbReference>
<dbReference type="InterPro" id="IPR050483">
    <property type="entry name" value="CoA-transferase_III_domain"/>
</dbReference>
<name>A0A848H9C7_9BURK</name>
<protein>
    <submittedName>
        <fullName evidence="2">CoA transferase</fullName>
    </submittedName>
</protein>
<dbReference type="AlphaFoldDB" id="A0A848H9C7"/>
<organism evidence="2 3">
    <name type="scientific">Ramlibacter agri</name>
    <dbReference type="NCBI Taxonomy" id="2728837"/>
    <lineage>
        <taxon>Bacteria</taxon>
        <taxon>Pseudomonadati</taxon>
        <taxon>Pseudomonadota</taxon>
        <taxon>Betaproteobacteria</taxon>
        <taxon>Burkholderiales</taxon>
        <taxon>Comamonadaceae</taxon>
        <taxon>Ramlibacter</taxon>
    </lineage>
</organism>
<accession>A0A848H9C7</accession>
<dbReference type="InterPro" id="IPR003673">
    <property type="entry name" value="CoA-Trfase_fam_III"/>
</dbReference>
<evidence type="ECO:0000313" key="3">
    <source>
        <dbReference type="Proteomes" id="UP000541185"/>
    </source>
</evidence>
<dbReference type="PANTHER" id="PTHR48207">
    <property type="entry name" value="SUCCINATE--HYDROXYMETHYLGLUTARATE COA-TRANSFERASE"/>
    <property type="match status" value="1"/>
</dbReference>
<proteinExistence type="predicted"/>
<dbReference type="EMBL" id="JABBFX010000003">
    <property type="protein sequence ID" value="NML47596.1"/>
    <property type="molecule type" value="Genomic_DNA"/>
</dbReference>
<dbReference type="RefSeq" id="WP_169421863.1">
    <property type="nucleotide sequence ID" value="NZ_JABBFX010000003.1"/>
</dbReference>
<dbReference type="InterPro" id="IPR023606">
    <property type="entry name" value="CoA-Trfase_III_dom_1_sf"/>
</dbReference>
<dbReference type="PANTHER" id="PTHR48207:SF3">
    <property type="entry name" value="SUCCINATE--HYDROXYMETHYLGLUTARATE COA-TRANSFERASE"/>
    <property type="match status" value="1"/>
</dbReference>
<gene>
    <name evidence="2" type="ORF">HHL11_27855</name>
</gene>
<dbReference type="Gene3D" id="3.30.1540.10">
    <property type="entry name" value="formyl-coa transferase, domain 3"/>
    <property type="match status" value="1"/>
</dbReference>
<keyword evidence="3" id="KW-1185">Reference proteome</keyword>
<evidence type="ECO:0000256" key="1">
    <source>
        <dbReference type="ARBA" id="ARBA00022679"/>
    </source>
</evidence>
<dbReference type="InterPro" id="IPR044855">
    <property type="entry name" value="CoA-Trfase_III_dom3_sf"/>
</dbReference>
<comment type="caution">
    <text evidence="2">The sequence shown here is derived from an EMBL/GenBank/DDBJ whole genome shotgun (WGS) entry which is preliminary data.</text>
</comment>
<dbReference type="Proteomes" id="UP000541185">
    <property type="component" value="Unassembled WGS sequence"/>
</dbReference>
<dbReference type="Gene3D" id="3.40.50.10540">
    <property type="entry name" value="Crotonobetainyl-coa:carnitine coa-transferase, domain 1"/>
    <property type="match status" value="1"/>
</dbReference>
<dbReference type="Pfam" id="PF02515">
    <property type="entry name" value="CoA_transf_3"/>
    <property type="match status" value="1"/>
</dbReference>
<dbReference type="SUPFAM" id="SSF89796">
    <property type="entry name" value="CoA-transferase family III (CaiB/BaiF)"/>
    <property type="match status" value="1"/>
</dbReference>
<keyword evidence="1 2" id="KW-0808">Transferase</keyword>
<evidence type="ECO:0000313" key="2">
    <source>
        <dbReference type="EMBL" id="NML47596.1"/>
    </source>
</evidence>
<sequence length="393" mass="42298">MDSTGPLAGIKVLDFGHMVMGPSCGLVLADLGAEVMRIEPPQGDPTRKLKGFGLGFFTYFNRNKSSAQLDLKQGEASQEVMRRALEWADVVIENFAPGVMARLGLGYEDVAKVNARIVYCSLKGYLPGPYQDRLALDEVAQMMGGMAYMTGPAGTPLRAGGSVVDITGGVFGAVGILAALRERERTGRGQLVESSLFESAAFYTGQHMAYFSMSGETPKPMPTRSHVFTVYDLFKTADNDVFVGVTSEQQWDRFCQEFGLAHLKADPELATQADRLKVRPRVIAAVAEVFAGLSADDIVERCAAAKLPAAKVNRPDQLLDDPHLKASGQLLPTTLPDGRTATLPALPFKMNGHNLGIRQQPQPAGRQTHGFLRALGYSDAEIAGLAQAQVIPS</sequence>